<organism evidence="3 4">
    <name type="scientific">Streptomyces antimycoticus</name>
    <dbReference type="NCBI Taxonomy" id="68175"/>
    <lineage>
        <taxon>Bacteria</taxon>
        <taxon>Bacillati</taxon>
        <taxon>Actinomycetota</taxon>
        <taxon>Actinomycetes</taxon>
        <taxon>Kitasatosporales</taxon>
        <taxon>Streptomycetaceae</taxon>
        <taxon>Streptomyces</taxon>
        <taxon>Streptomyces violaceusniger group</taxon>
    </lineage>
</organism>
<keyword evidence="2" id="KW-0812">Transmembrane</keyword>
<keyword evidence="2" id="KW-1133">Transmembrane helix</keyword>
<comment type="caution">
    <text evidence="3">The sequence shown here is derived from an EMBL/GenBank/DDBJ whole genome shotgun (WGS) entry which is preliminary data.</text>
</comment>
<feature type="region of interest" description="Disordered" evidence="1">
    <location>
        <begin position="1"/>
        <end position="46"/>
    </location>
</feature>
<reference evidence="3 4" key="1">
    <citation type="journal article" date="2020" name="Int. J. Syst. Evol. Microbiol.">
        <title>Reclassification of Streptomyces castelarensis and Streptomyces sporoclivatus as later heterotypic synonyms of Streptomyces antimycoticus.</title>
        <authorList>
            <person name="Komaki H."/>
            <person name="Tamura T."/>
        </authorList>
    </citation>
    <scope>NUCLEOTIDE SEQUENCE [LARGE SCALE GENOMIC DNA]</scope>
    <source>
        <strain evidence="3 4">NBRC 12839</strain>
    </source>
</reference>
<proteinExistence type="predicted"/>
<keyword evidence="4" id="KW-1185">Reference proteome</keyword>
<keyword evidence="2" id="KW-0472">Membrane</keyword>
<dbReference type="AlphaFoldDB" id="A0A4D4JWS5"/>
<dbReference type="Proteomes" id="UP000299290">
    <property type="component" value="Unassembled WGS sequence"/>
</dbReference>
<feature type="transmembrane region" description="Helical" evidence="2">
    <location>
        <begin position="178"/>
        <end position="200"/>
    </location>
</feature>
<evidence type="ECO:0000256" key="1">
    <source>
        <dbReference type="SAM" id="MobiDB-lite"/>
    </source>
</evidence>
<feature type="transmembrane region" description="Helical" evidence="2">
    <location>
        <begin position="117"/>
        <end position="136"/>
    </location>
</feature>
<gene>
    <name evidence="3" type="ORF">SANT12839_021330</name>
</gene>
<name>A0A4D4JWS5_9ACTN</name>
<feature type="transmembrane region" description="Helical" evidence="2">
    <location>
        <begin position="247"/>
        <end position="268"/>
    </location>
</feature>
<evidence type="ECO:0000256" key="2">
    <source>
        <dbReference type="SAM" id="Phobius"/>
    </source>
</evidence>
<sequence>MDDRLRPPGRAAGEGLQGPTRIRTASSPGVDERPSTEGPFSPAITARRPPARDRLLNQSEWCQELPRTVPEGITIMAVHEHSHRSAGSHLPFFRGNRAAAAAESAAWAHSGIRTARAYVFASARLLMGFVFLWAFLDKTFGLGYSTVSGKGWIDGGSPTGGFLGHVAVGPMESTFHGWAGAAWADWMFMLGLLGIGLALTAGVALRLAAFAGTVMMALMWMAEWPPAQHLSDGSPSMSTNPFADYHLVYAAVLLALAVASAGDTLGLGRLWARLPFVRGNGWLR</sequence>
<protein>
    <submittedName>
        <fullName evidence="3">Membrane protein</fullName>
    </submittedName>
</protein>
<evidence type="ECO:0000313" key="3">
    <source>
        <dbReference type="EMBL" id="GDY41251.1"/>
    </source>
</evidence>
<accession>A0A4D4JWS5</accession>
<dbReference type="EMBL" id="BJHV01000001">
    <property type="protein sequence ID" value="GDY41251.1"/>
    <property type="molecule type" value="Genomic_DNA"/>
</dbReference>
<evidence type="ECO:0000313" key="4">
    <source>
        <dbReference type="Proteomes" id="UP000299290"/>
    </source>
</evidence>